<dbReference type="EMBL" id="JRWP01000004">
    <property type="protein sequence ID" value="KGY10191.1"/>
    <property type="molecule type" value="Genomic_DNA"/>
</dbReference>
<evidence type="ECO:0000256" key="2">
    <source>
        <dbReference type="ARBA" id="ARBA00007165"/>
    </source>
</evidence>
<dbReference type="PROSITE" id="PS50895">
    <property type="entry name" value="SURF1"/>
    <property type="match status" value="1"/>
</dbReference>
<feature type="transmembrane region" description="Helical" evidence="6">
    <location>
        <begin position="214"/>
        <end position="236"/>
    </location>
</feature>
<keyword evidence="5 6" id="KW-0472">Membrane</keyword>
<dbReference type="CDD" id="cd06662">
    <property type="entry name" value="SURF1"/>
    <property type="match status" value="1"/>
</dbReference>
<evidence type="ECO:0000256" key="4">
    <source>
        <dbReference type="ARBA" id="ARBA00022989"/>
    </source>
</evidence>
<evidence type="ECO:0000256" key="1">
    <source>
        <dbReference type="ARBA" id="ARBA00004370"/>
    </source>
</evidence>
<keyword evidence="6" id="KW-1003">Cell membrane</keyword>
<dbReference type="Proteomes" id="UP000030451">
    <property type="component" value="Unassembled WGS sequence"/>
</dbReference>
<gene>
    <name evidence="7" type="ORF">NM06_04575</name>
</gene>
<name>A0A0A5I2Y9_PHOS4</name>
<keyword evidence="4 6" id="KW-1133">Transmembrane helix</keyword>
<evidence type="ECO:0000313" key="7">
    <source>
        <dbReference type="EMBL" id="KGY10191.1"/>
    </source>
</evidence>
<organism evidence="7 8">
    <name type="scientific">Photobacterium sp. (strain ATCC 43367)</name>
    <dbReference type="NCBI Taxonomy" id="379097"/>
    <lineage>
        <taxon>Bacteria</taxon>
        <taxon>Pseudomonadati</taxon>
        <taxon>Pseudomonadota</taxon>
        <taxon>Gammaproteobacteria</taxon>
        <taxon>Vibrionales</taxon>
        <taxon>Vibrionaceae</taxon>
        <taxon>Vibrio</taxon>
        <taxon>Vibrio oreintalis group</taxon>
    </lineage>
</organism>
<evidence type="ECO:0000256" key="3">
    <source>
        <dbReference type="ARBA" id="ARBA00022692"/>
    </source>
</evidence>
<dbReference type="PANTHER" id="PTHR23427">
    <property type="entry name" value="SURFEIT LOCUS PROTEIN"/>
    <property type="match status" value="1"/>
</dbReference>
<comment type="subcellular location">
    <subcellularLocation>
        <location evidence="6">Cell membrane</location>
        <topology evidence="6">Multi-pass membrane protein</topology>
    </subcellularLocation>
    <subcellularLocation>
        <location evidence="1">Membrane</location>
    </subcellularLocation>
</comment>
<evidence type="ECO:0000256" key="6">
    <source>
        <dbReference type="RuleBase" id="RU363076"/>
    </source>
</evidence>
<dbReference type="OrthoDB" id="9789940at2"/>
<proteinExistence type="inferred from homology"/>
<dbReference type="InterPro" id="IPR002994">
    <property type="entry name" value="Surf1/Shy1"/>
</dbReference>
<dbReference type="GO" id="GO:0005886">
    <property type="term" value="C:plasma membrane"/>
    <property type="evidence" value="ECO:0007669"/>
    <property type="project" value="UniProtKB-SubCell"/>
</dbReference>
<dbReference type="InterPro" id="IPR045214">
    <property type="entry name" value="Surf1/Surf4"/>
</dbReference>
<sequence>MRLSLGFLVKRPTFWLALILTLVVFSLLINLGLWQLGRADEKLAMEQYLSSREFSQPISMSELESLTKGYLTGIKVKARLTPVSGKYLLLDNQTYQGQVGYLAMQLMINEQGKGVLLERGFVPAAESRSVLPRVEWLNQPIEVTGRLYQRSNNPLSDQLLAESGPVVRIQNLNLARLAEEWQQPLEPYVFQPQVEDWTYPQPWQPVPMTSSKHIGYAVQWFAMAAALLGLSGWVFVRAINKGVAHE</sequence>
<evidence type="ECO:0000313" key="8">
    <source>
        <dbReference type="Proteomes" id="UP000030451"/>
    </source>
</evidence>
<dbReference type="Pfam" id="PF02104">
    <property type="entry name" value="SURF1"/>
    <property type="match status" value="1"/>
</dbReference>
<comment type="caution">
    <text evidence="7">The sequence shown here is derived from an EMBL/GenBank/DDBJ whole genome shotgun (WGS) entry which is preliminary data.</text>
</comment>
<dbReference type="PANTHER" id="PTHR23427:SF2">
    <property type="entry name" value="SURFEIT LOCUS PROTEIN 1"/>
    <property type="match status" value="1"/>
</dbReference>
<comment type="similarity">
    <text evidence="2 6">Belongs to the SURF1 family.</text>
</comment>
<accession>A0A0A5I2Y9</accession>
<keyword evidence="3 6" id="KW-0812">Transmembrane</keyword>
<feature type="transmembrane region" description="Helical" evidence="6">
    <location>
        <begin position="12"/>
        <end position="33"/>
    </location>
</feature>
<reference evidence="7 8" key="1">
    <citation type="submission" date="2014-10" db="EMBL/GenBank/DDBJ databases">
        <title>Genome sequencing of Vibrio sinaloensis T08.</title>
        <authorList>
            <person name="Chan K.-G."/>
            <person name="Mohamad N.I."/>
        </authorList>
    </citation>
    <scope>NUCLEOTIDE SEQUENCE [LARGE SCALE GENOMIC DNA]</scope>
    <source>
        <strain evidence="7 8">T08</strain>
    </source>
</reference>
<protein>
    <recommendedName>
        <fullName evidence="6">SURF1-like protein</fullName>
    </recommendedName>
</protein>
<dbReference type="AlphaFoldDB" id="A0A0A5I2Y9"/>
<evidence type="ECO:0000256" key="5">
    <source>
        <dbReference type="ARBA" id="ARBA00023136"/>
    </source>
</evidence>
<dbReference type="STRING" id="379097.SE23_05910"/>